<dbReference type="EMBL" id="JHQK01000003">
    <property type="protein sequence ID" value="KHN68065.1"/>
    <property type="molecule type" value="Genomic_DNA"/>
</dbReference>
<name>A0A0B2UGF5_9GAMM</name>
<comment type="caution">
    <text evidence="2">The sequence shown here is derived from an EMBL/GenBank/DDBJ whole genome shotgun (WGS) entry which is preliminary data.</text>
</comment>
<dbReference type="SUPFAM" id="SSF63380">
    <property type="entry name" value="Riboflavin synthase domain-like"/>
    <property type="match status" value="1"/>
</dbReference>
<dbReference type="CDD" id="cd00207">
    <property type="entry name" value="fer2"/>
    <property type="match status" value="1"/>
</dbReference>
<dbReference type="InterPro" id="IPR012675">
    <property type="entry name" value="Beta-grasp_dom_sf"/>
</dbReference>
<proteinExistence type="predicted"/>
<accession>A0A0B2UGF5</accession>
<dbReference type="InterPro" id="IPR008333">
    <property type="entry name" value="Cbr1-like_FAD-bd_dom"/>
</dbReference>
<evidence type="ECO:0000313" key="2">
    <source>
        <dbReference type="EMBL" id="KHN68065.1"/>
    </source>
</evidence>
<evidence type="ECO:0000259" key="1">
    <source>
        <dbReference type="Pfam" id="PF00970"/>
    </source>
</evidence>
<organism evidence="2 3">
    <name type="scientific">Acinetobacter oleivorans</name>
    <dbReference type="NCBI Taxonomy" id="1148157"/>
    <lineage>
        <taxon>Bacteria</taxon>
        <taxon>Pseudomonadati</taxon>
        <taxon>Pseudomonadota</taxon>
        <taxon>Gammaproteobacteria</taxon>
        <taxon>Moraxellales</taxon>
        <taxon>Moraxellaceae</taxon>
        <taxon>Acinetobacter</taxon>
    </lineage>
</organism>
<dbReference type="Pfam" id="PF00970">
    <property type="entry name" value="FAD_binding_6"/>
    <property type="match status" value="1"/>
</dbReference>
<protein>
    <recommendedName>
        <fullName evidence="1">Flavoprotein pyridine nucleotide cytochrome reductase-like FAD-binding domain-containing protein</fullName>
    </recommendedName>
</protein>
<dbReference type="InterPro" id="IPR036010">
    <property type="entry name" value="2Fe-2S_ferredoxin-like_sf"/>
</dbReference>
<sequence>MPMVNIRIKEHIYIADSEQPLINAVPDSTVMKGCLKGVCRVCRCKLKGGVVYESGNQVAIDKEFLPCISYAQSDVEIAPLVNNFSVAQLITRNFLSENIVELTFKIKRTFFSSKAIVNIKHPSESLIRSYSVVSLGVKNYDFFVLHIKLRPNGIFSNLFEKLAIGDQLEYNLNNHIEPEYEKAISTLNIVSGGSGMGAALTRGLDLIRKNPISKVNIYAINRSVLSHYHQHCVNVFREQVEAEVNIINIPFCTWTNNGFDFSNYLDSHELTVGVGSTPIINKILNQPLCELESFGP</sequence>
<dbReference type="GO" id="GO:0051536">
    <property type="term" value="F:iron-sulfur cluster binding"/>
    <property type="evidence" value="ECO:0007669"/>
    <property type="project" value="InterPro"/>
</dbReference>
<reference evidence="2 3" key="1">
    <citation type="submission" date="2014-03" db="EMBL/GenBank/DDBJ databases">
        <title>Genome sequence of the diesel-degrader and plant-growth promoter Acinetobacter oleivorans PF-1 isolated from the roots of poplar tree.</title>
        <authorList>
            <person name="Gkorezis P."/>
            <person name="van Hamme J."/>
            <person name="Rineau F."/>
            <person name="Vangronsveld J."/>
            <person name="Francetti A."/>
        </authorList>
    </citation>
    <scope>NUCLEOTIDE SEQUENCE [LARGE SCALE GENOMIC DNA]</scope>
    <source>
        <strain evidence="2 3">PF1</strain>
    </source>
</reference>
<dbReference type="InterPro" id="IPR017938">
    <property type="entry name" value="Riboflavin_synthase-like_b-brl"/>
</dbReference>
<evidence type="ECO:0000313" key="3">
    <source>
        <dbReference type="Proteomes" id="UP000031012"/>
    </source>
</evidence>
<dbReference type="Gene3D" id="2.40.30.10">
    <property type="entry name" value="Translation factors"/>
    <property type="match status" value="1"/>
</dbReference>
<dbReference type="Proteomes" id="UP000031012">
    <property type="component" value="Unassembled WGS sequence"/>
</dbReference>
<dbReference type="Gene3D" id="3.10.20.30">
    <property type="match status" value="1"/>
</dbReference>
<gene>
    <name evidence="2" type="ORF">DH17_10180</name>
</gene>
<feature type="domain" description="Flavoprotein pyridine nucleotide cytochrome reductase-like FAD-binding" evidence="1">
    <location>
        <begin position="88"/>
        <end position="169"/>
    </location>
</feature>
<dbReference type="InterPro" id="IPR001041">
    <property type="entry name" value="2Fe-2S_ferredoxin-type"/>
</dbReference>
<dbReference type="SUPFAM" id="SSF54292">
    <property type="entry name" value="2Fe-2S ferredoxin-like"/>
    <property type="match status" value="1"/>
</dbReference>
<dbReference type="AlphaFoldDB" id="A0A0B2UGF5"/>